<reference evidence="4" key="1">
    <citation type="submission" date="2016-05" db="EMBL/GenBank/DDBJ databases">
        <title>Comparative genomics of biotechnologically important yeasts.</title>
        <authorList>
            <consortium name="DOE Joint Genome Institute"/>
            <person name="Riley R."/>
            <person name="Haridas S."/>
            <person name="Wolfe K.H."/>
            <person name="Lopes M.R."/>
            <person name="Hittinger C.T."/>
            <person name="Goker M."/>
            <person name="Salamov A."/>
            <person name="Wisecaver J."/>
            <person name="Long T.M."/>
            <person name="Aerts A.L."/>
            <person name="Barry K."/>
            <person name="Choi C."/>
            <person name="Clum A."/>
            <person name="Coughlan A.Y."/>
            <person name="Deshpande S."/>
            <person name="Douglass A.P."/>
            <person name="Hanson S.J."/>
            <person name="Klenk H.-P."/>
            <person name="Labutti K."/>
            <person name="Lapidus A."/>
            <person name="Lindquist E."/>
            <person name="Lipzen A."/>
            <person name="Meier-Kolthoff J.P."/>
            <person name="Ohm R.A."/>
            <person name="Otillar R.P."/>
            <person name="Pangilinan J."/>
            <person name="Peng Y."/>
            <person name="Rokas A."/>
            <person name="Rosa C.A."/>
            <person name="Scheuner C."/>
            <person name="Sibirny A.A."/>
            <person name="Slot J.C."/>
            <person name="Stielow J.B."/>
            <person name="Sun H."/>
            <person name="Kurtzman C.P."/>
            <person name="Blackwell M."/>
            <person name="Grigoriev I.V."/>
            <person name="Jeffries T.W."/>
        </authorList>
    </citation>
    <scope>NUCLEOTIDE SEQUENCE [LARGE SCALE GENOMIC DNA]</scope>
    <source>
        <strain evidence="4">NRRL Y-1933</strain>
    </source>
</reference>
<dbReference type="PANTHER" id="PTHR31011">
    <property type="entry name" value="PROTEIN STB2-RELATED"/>
    <property type="match status" value="1"/>
</dbReference>
<feature type="compositionally biased region" description="Polar residues" evidence="1">
    <location>
        <begin position="636"/>
        <end position="645"/>
    </location>
</feature>
<dbReference type="OrthoDB" id="19806at2759"/>
<dbReference type="STRING" id="984485.A0A1E4RNG0"/>
<feature type="domain" description="STB6-like N-terminal" evidence="2">
    <location>
        <begin position="56"/>
        <end position="211"/>
    </location>
</feature>
<sequence>MMEASRKINQKPPHVSSNDHIPSLDSNPLNVNPVSNATSTHDPGRLSINPSNELITYIFPDFNAVKYFQREFMQLNEFHLIEESRASGFDIYMVEQWVYNRKVGSIVSTFTGNMSSEISVIKFTILKKPTKNYPLRFQEYLNEVMLNHGKLKKMDQSRSKVSSDIDNHVNEYLFVTNLTALPPNLNLIPIPQNDARVIEEFFILNSNLKKLHCSGRSTYLITDKISDANEDKFRHMYKIYNTTIPIEFAIRELINIIQTCLFYFDLLDAKYCDGLLCNKTEEAILNWWNLIGLPHFNVKPNNHHGILPSRTVAGIISLIISVKLRLHLIGGCDAPKDPFDFENFMISIGQFQKQFKLEKKRKLDLDTINKLFTITNHKLLPDYNNSHYNNSSPSNDYNKDDLDDSFDSMANMSAATYRRNKHYYRKEMKKITDVVKNTVQDHMSTKDDDNYFFTDSSTNLKSSGAKLRNRIAKLADSVSPIDVETLDLEILVKNYLVGKTLHRLWYATSSSGNNVNTSNNTSSNKKFGNDSQFTNGNDNTASSNQRHGYHHHHHHHHHHLHNNNNYSTSSRHKNGFADKAIPKNYQFVSLKDSITKSQGIGFANPNSSLISEPSRYSRGLNKMKFGLLNKRGLLSTNADQKSGSKPYQDDSSNEDISYANELNGATDPREINCSADENRGQHSNQINDCSNKNRDIFEEDDLHQFQMNLNRRNSFPFVKKKGEINLDIIEFLRNEKVTTKEKRHNKNSDHNSLQNNNLEIMNDYRLKKTRSFSNLEDLPLPTNQSINKKYQQLNLELIRLHNNHNQMVSNKVKIIDEDLSGNLDYKISDLTATIDRIVYETRIVVQRINELEENSNLFDSKLNDQCMKKLATIINHLVRLNKFKKVFDDPDERNELVLKLTGNSESELVNRVDKNSIDNEGLFRLIVIFIYDMIDFIFQLFKFDRSKMNLDRIRQSWGKLDPNRKYINKAYSYLGRDPTRGVDIEELKKDEPENESPLHISLANENETTMESSSNDEHKLSSSSSLSL</sequence>
<feature type="region of interest" description="Disordered" evidence="1">
    <location>
        <begin position="509"/>
        <end position="575"/>
    </location>
</feature>
<dbReference type="GeneID" id="30994116"/>
<dbReference type="EMBL" id="KV454539">
    <property type="protein sequence ID" value="ODV68731.1"/>
    <property type="molecule type" value="Genomic_DNA"/>
</dbReference>
<name>A0A1E4RNG0_9ASCO</name>
<feature type="region of interest" description="Disordered" evidence="1">
    <location>
        <begin position="663"/>
        <end position="687"/>
    </location>
</feature>
<dbReference type="Proteomes" id="UP000095085">
    <property type="component" value="Unassembled WGS sequence"/>
</dbReference>
<feature type="region of interest" description="Disordered" evidence="1">
    <location>
        <begin position="1"/>
        <end position="45"/>
    </location>
</feature>
<feature type="compositionally biased region" description="Polar residues" evidence="1">
    <location>
        <begin position="15"/>
        <end position="41"/>
    </location>
</feature>
<feature type="compositionally biased region" description="Basic residues" evidence="1">
    <location>
        <begin position="547"/>
        <end position="561"/>
    </location>
</feature>
<dbReference type="PANTHER" id="PTHR31011:SF2">
    <property type="entry name" value="PROTEIN STB2-RELATED"/>
    <property type="match status" value="1"/>
</dbReference>
<dbReference type="Pfam" id="PF25995">
    <property type="entry name" value="STB6_N"/>
    <property type="match status" value="1"/>
</dbReference>
<feature type="compositionally biased region" description="Low complexity" evidence="1">
    <location>
        <begin position="509"/>
        <end position="524"/>
    </location>
</feature>
<gene>
    <name evidence="3" type="ORF">HYPBUDRAFT_135245</name>
</gene>
<evidence type="ECO:0000259" key="2">
    <source>
        <dbReference type="Pfam" id="PF25995"/>
    </source>
</evidence>
<protein>
    <recommendedName>
        <fullName evidence="2">STB6-like N-terminal domain-containing protein</fullName>
    </recommendedName>
</protein>
<dbReference type="AlphaFoldDB" id="A0A1E4RNG0"/>
<feature type="compositionally biased region" description="Polar residues" evidence="1">
    <location>
        <begin position="525"/>
        <end position="546"/>
    </location>
</feature>
<dbReference type="InterPro" id="IPR038919">
    <property type="entry name" value="STB2/STB2"/>
</dbReference>
<keyword evidence="4" id="KW-1185">Reference proteome</keyword>
<evidence type="ECO:0000313" key="4">
    <source>
        <dbReference type="Proteomes" id="UP000095085"/>
    </source>
</evidence>
<dbReference type="RefSeq" id="XP_020077798.1">
    <property type="nucleotide sequence ID" value="XM_020219566.1"/>
</dbReference>
<evidence type="ECO:0000256" key="1">
    <source>
        <dbReference type="SAM" id="MobiDB-lite"/>
    </source>
</evidence>
<accession>A0A1E4RNG0</accession>
<proteinExistence type="predicted"/>
<feature type="region of interest" description="Disordered" evidence="1">
    <location>
        <begin position="636"/>
        <end position="655"/>
    </location>
</feature>
<organism evidence="3 4">
    <name type="scientific">Hyphopichia burtonii NRRL Y-1933</name>
    <dbReference type="NCBI Taxonomy" id="984485"/>
    <lineage>
        <taxon>Eukaryota</taxon>
        <taxon>Fungi</taxon>
        <taxon>Dikarya</taxon>
        <taxon>Ascomycota</taxon>
        <taxon>Saccharomycotina</taxon>
        <taxon>Pichiomycetes</taxon>
        <taxon>Debaryomycetaceae</taxon>
        <taxon>Hyphopichia</taxon>
    </lineage>
</organism>
<feature type="region of interest" description="Disordered" evidence="1">
    <location>
        <begin position="986"/>
        <end position="1028"/>
    </location>
</feature>
<dbReference type="GO" id="GO:0070822">
    <property type="term" value="C:Sin3-type complex"/>
    <property type="evidence" value="ECO:0007669"/>
    <property type="project" value="TreeGrafter"/>
</dbReference>
<evidence type="ECO:0000313" key="3">
    <source>
        <dbReference type="EMBL" id="ODV68731.1"/>
    </source>
</evidence>
<dbReference type="InterPro" id="IPR059025">
    <property type="entry name" value="STB6_N"/>
</dbReference>